<dbReference type="EMBL" id="MEUI01000026">
    <property type="protein sequence ID" value="OGC33895.1"/>
    <property type="molecule type" value="Genomic_DNA"/>
</dbReference>
<comment type="caution">
    <text evidence="2">The sequence shown here is derived from an EMBL/GenBank/DDBJ whole genome shotgun (WGS) entry which is preliminary data.</text>
</comment>
<sequence length="354" mass="40447">MCGGMNATEPYRPRNSARVQDTDLIVIRTNIQQILAGRHPEIRAKRYQAGFTSNPWLLTWEARGLSVVLKDVSHVATSPWAKNFDWFSEQFEFSRHCSVASSVFAKLPMNGNVFVLYEYIERSRPTTFADTVDVLARVFSDSAVYSQQRTFRAEPAEYLPTLLAGLREVLTEDRIKQVVPEVEPETVSLLQRLASYFVFDGGFISRYQSLPIGFVHSDVKAPNVVVGHEHGQEMKTLIDWDFAGPKVRLKEISHCVAIALGMYGADRFDGLLETVLKRMSRSDYSLVGVEENSLAEMILMNMLFFDVNDLRNFTRLEPDHQIGIRSGMKERWKYLHQVVDRNEFLGFPVRRALA</sequence>
<dbReference type="Pfam" id="PF01636">
    <property type="entry name" value="APH"/>
    <property type="match status" value="1"/>
</dbReference>
<evidence type="ECO:0000259" key="1">
    <source>
        <dbReference type="Pfam" id="PF01636"/>
    </source>
</evidence>
<dbReference type="InterPro" id="IPR002575">
    <property type="entry name" value="Aminoglycoside_PTrfase"/>
</dbReference>
<dbReference type="Proteomes" id="UP000177309">
    <property type="component" value="Unassembled WGS sequence"/>
</dbReference>
<feature type="domain" description="Aminoglycoside phosphotransferase" evidence="1">
    <location>
        <begin position="48"/>
        <end position="258"/>
    </location>
</feature>
<dbReference type="Gene3D" id="3.90.1200.10">
    <property type="match status" value="1"/>
</dbReference>
<dbReference type="AlphaFoldDB" id="A0A1F4TMF3"/>
<dbReference type="SUPFAM" id="SSF56112">
    <property type="entry name" value="Protein kinase-like (PK-like)"/>
    <property type="match status" value="1"/>
</dbReference>
<dbReference type="InterPro" id="IPR011009">
    <property type="entry name" value="Kinase-like_dom_sf"/>
</dbReference>
<organism evidence="2 3">
    <name type="scientific">candidate division WOR-1 bacterium RIFOXYC2_FULL_41_25</name>
    <dbReference type="NCBI Taxonomy" id="1802586"/>
    <lineage>
        <taxon>Bacteria</taxon>
        <taxon>Bacillati</taxon>
        <taxon>Saganbacteria</taxon>
    </lineage>
</organism>
<reference evidence="2 3" key="1">
    <citation type="journal article" date="2016" name="Nat. Commun.">
        <title>Thousands of microbial genomes shed light on interconnected biogeochemical processes in an aquifer system.</title>
        <authorList>
            <person name="Anantharaman K."/>
            <person name="Brown C.T."/>
            <person name="Hug L.A."/>
            <person name="Sharon I."/>
            <person name="Castelle C.J."/>
            <person name="Probst A.J."/>
            <person name="Thomas B.C."/>
            <person name="Singh A."/>
            <person name="Wilkins M.J."/>
            <person name="Karaoz U."/>
            <person name="Brodie E.L."/>
            <person name="Williams K.H."/>
            <person name="Hubbard S.S."/>
            <person name="Banfield J.F."/>
        </authorList>
    </citation>
    <scope>NUCLEOTIDE SEQUENCE [LARGE SCALE GENOMIC DNA]</scope>
</reference>
<evidence type="ECO:0000313" key="3">
    <source>
        <dbReference type="Proteomes" id="UP000177309"/>
    </source>
</evidence>
<proteinExistence type="predicted"/>
<protein>
    <recommendedName>
        <fullName evidence="1">Aminoglycoside phosphotransferase domain-containing protein</fullName>
    </recommendedName>
</protein>
<evidence type="ECO:0000313" key="2">
    <source>
        <dbReference type="EMBL" id="OGC33895.1"/>
    </source>
</evidence>
<accession>A0A1F4TMF3</accession>
<name>A0A1F4TMF3_UNCSA</name>
<gene>
    <name evidence="2" type="ORF">A2462_01320</name>
</gene>